<name>A0A9Q0K0J4_9MAGN</name>
<keyword evidence="1" id="KW-1133">Transmembrane helix</keyword>
<protein>
    <recommendedName>
        <fullName evidence="4">Retrotransposon gag domain-containing protein</fullName>
    </recommendedName>
</protein>
<gene>
    <name evidence="2" type="ORF">NE237_025807</name>
</gene>
<evidence type="ECO:0000313" key="3">
    <source>
        <dbReference type="Proteomes" id="UP001141806"/>
    </source>
</evidence>
<sequence length="173" mass="20340">MEMTLGTLPCTDTQKVKCTAYQLEGSPYLWWMDAERRLREQYGKITWEVFRDAFLTNYIPKYRTPKVEHPEVIEVESFEDSTGASKPREHQFPFVIKDFPLNRCKYPHYFQVGIHSEDCSSTYYENFYKAMIAKVERAPGVVTSILYFVITIISILLHACVCVNIWTIHIRHS</sequence>
<keyword evidence="3" id="KW-1185">Reference proteome</keyword>
<keyword evidence="1" id="KW-0812">Transmembrane</keyword>
<evidence type="ECO:0000256" key="1">
    <source>
        <dbReference type="SAM" id="Phobius"/>
    </source>
</evidence>
<dbReference type="AlphaFoldDB" id="A0A9Q0K0J4"/>
<dbReference type="OrthoDB" id="1432379at2759"/>
<comment type="caution">
    <text evidence="2">The sequence shown here is derived from an EMBL/GenBank/DDBJ whole genome shotgun (WGS) entry which is preliminary data.</text>
</comment>
<evidence type="ECO:0000313" key="2">
    <source>
        <dbReference type="EMBL" id="KAJ4958696.1"/>
    </source>
</evidence>
<accession>A0A9Q0K0J4</accession>
<dbReference type="Proteomes" id="UP001141806">
    <property type="component" value="Unassembled WGS sequence"/>
</dbReference>
<organism evidence="2 3">
    <name type="scientific">Protea cynaroides</name>
    <dbReference type="NCBI Taxonomy" id="273540"/>
    <lineage>
        <taxon>Eukaryota</taxon>
        <taxon>Viridiplantae</taxon>
        <taxon>Streptophyta</taxon>
        <taxon>Embryophyta</taxon>
        <taxon>Tracheophyta</taxon>
        <taxon>Spermatophyta</taxon>
        <taxon>Magnoliopsida</taxon>
        <taxon>Proteales</taxon>
        <taxon>Proteaceae</taxon>
        <taxon>Protea</taxon>
    </lineage>
</organism>
<evidence type="ECO:0008006" key="4">
    <source>
        <dbReference type="Google" id="ProtNLM"/>
    </source>
</evidence>
<dbReference type="EMBL" id="JAMYWD010000010">
    <property type="protein sequence ID" value="KAJ4958696.1"/>
    <property type="molecule type" value="Genomic_DNA"/>
</dbReference>
<reference evidence="2" key="1">
    <citation type="journal article" date="2023" name="Plant J.">
        <title>The genome of the king protea, Protea cynaroides.</title>
        <authorList>
            <person name="Chang J."/>
            <person name="Duong T.A."/>
            <person name="Schoeman C."/>
            <person name="Ma X."/>
            <person name="Roodt D."/>
            <person name="Barker N."/>
            <person name="Li Z."/>
            <person name="Van de Peer Y."/>
            <person name="Mizrachi E."/>
        </authorList>
    </citation>
    <scope>NUCLEOTIDE SEQUENCE</scope>
    <source>
        <tissue evidence="2">Young leaves</tissue>
    </source>
</reference>
<proteinExistence type="predicted"/>
<keyword evidence="1" id="KW-0472">Membrane</keyword>
<feature type="transmembrane region" description="Helical" evidence="1">
    <location>
        <begin position="145"/>
        <end position="168"/>
    </location>
</feature>